<proteinExistence type="predicted"/>
<evidence type="ECO:0000313" key="3">
    <source>
        <dbReference type="Proteomes" id="UP001176941"/>
    </source>
</evidence>
<gene>
    <name evidence="2" type="ORF">MRATA1EN1_LOCUS6548</name>
</gene>
<reference evidence="2" key="1">
    <citation type="submission" date="2023-04" db="EMBL/GenBank/DDBJ databases">
        <authorList>
            <consortium name="ELIXIR-Norway"/>
        </authorList>
    </citation>
    <scope>NUCLEOTIDE SEQUENCE [LARGE SCALE GENOMIC DNA]</scope>
</reference>
<dbReference type="Proteomes" id="UP001176941">
    <property type="component" value="Chromosome 16"/>
</dbReference>
<evidence type="ECO:0000313" key="2">
    <source>
        <dbReference type="EMBL" id="CAI9157586.1"/>
    </source>
</evidence>
<organism evidence="2 3">
    <name type="scientific">Rangifer tarandus platyrhynchus</name>
    <name type="common">Svalbard reindeer</name>
    <dbReference type="NCBI Taxonomy" id="3082113"/>
    <lineage>
        <taxon>Eukaryota</taxon>
        <taxon>Metazoa</taxon>
        <taxon>Chordata</taxon>
        <taxon>Craniata</taxon>
        <taxon>Vertebrata</taxon>
        <taxon>Euteleostomi</taxon>
        <taxon>Mammalia</taxon>
        <taxon>Eutheria</taxon>
        <taxon>Laurasiatheria</taxon>
        <taxon>Artiodactyla</taxon>
        <taxon>Ruminantia</taxon>
        <taxon>Pecora</taxon>
        <taxon>Cervidae</taxon>
        <taxon>Odocoileinae</taxon>
        <taxon>Rangifer</taxon>
    </lineage>
</organism>
<sequence length="78" mass="8219">MGSGSARVARTVVSSSPGRDPGSSWSSGVYSGSSAPGLLLRPRQQSRVWPACSREIFLVRDRMRILSIASLAGGQSQV</sequence>
<accession>A0ABN8Y8M9</accession>
<protein>
    <submittedName>
        <fullName evidence="2">Uncharacterized protein</fullName>
    </submittedName>
</protein>
<dbReference type="EMBL" id="OX459952">
    <property type="protein sequence ID" value="CAI9157586.1"/>
    <property type="molecule type" value="Genomic_DNA"/>
</dbReference>
<name>A0ABN8Y8M9_RANTA</name>
<feature type="region of interest" description="Disordered" evidence="1">
    <location>
        <begin position="1"/>
        <end position="32"/>
    </location>
</feature>
<evidence type="ECO:0000256" key="1">
    <source>
        <dbReference type="SAM" id="MobiDB-lite"/>
    </source>
</evidence>
<keyword evidence="3" id="KW-1185">Reference proteome</keyword>